<gene>
    <name evidence="1" type="ORF">EVOR1521_LOCUS2353</name>
</gene>
<dbReference type="AlphaFoldDB" id="A0AA36HN55"/>
<comment type="caution">
    <text evidence="1">The sequence shown here is derived from an EMBL/GenBank/DDBJ whole genome shotgun (WGS) entry which is preliminary data.</text>
</comment>
<organism evidence="1 2">
    <name type="scientific">Effrenium voratum</name>
    <dbReference type="NCBI Taxonomy" id="2562239"/>
    <lineage>
        <taxon>Eukaryota</taxon>
        <taxon>Sar</taxon>
        <taxon>Alveolata</taxon>
        <taxon>Dinophyceae</taxon>
        <taxon>Suessiales</taxon>
        <taxon>Symbiodiniaceae</taxon>
        <taxon>Effrenium</taxon>
    </lineage>
</organism>
<dbReference type="EMBL" id="CAUJNA010000122">
    <property type="protein sequence ID" value="CAJ1372230.1"/>
    <property type="molecule type" value="Genomic_DNA"/>
</dbReference>
<evidence type="ECO:0000313" key="1">
    <source>
        <dbReference type="EMBL" id="CAJ1372230.1"/>
    </source>
</evidence>
<protein>
    <submittedName>
        <fullName evidence="1">Uncharacterized protein</fullName>
    </submittedName>
</protein>
<keyword evidence="2" id="KW-1185">Reference proteome</keyword>
<proteinExistence type="predicted"/>
<name>A0AA36HN55_9DINO</name>
<sequence length="403" mass="45060">MSTTKQAKSASATEQAKSARALYPRAPYVSHKAGKISYVHHKAGKIRTLCPPQSRRNLRAPYVHHKAITVFHFLERRTSFGQRVGHKLHLLPPTDTSCEFGKNIQLLVEVIALLATLVFSCPNLDWSPIDHLETFAGQCAVTKAEWQAGRKAVPFEILVGGDCMDFCSPAGFANAVYQTLRTSPGGGALHAPVCSTWVFMSRGSTLRSPTRPLGRGDSQKVADGNLHVARCAVLCILAAAKGIFWLLEQPSTSIMETHPSFQKMLKILHVRKLIFDMKDFGANTQKRTILYSSHEEVDDLLLHKHPRKRCHSKEMVIRYTDSSGKSRCKGGRDLKMSQTYPREFGHALSAVRTKNLKKIKAKAKKFLRDAKVKGGEVDRNRRSNAHWVKHAKLMPVFEYLAGR</sequence>
<reference evidence="1" key="1">
    <citation type="submission" date="2023-08" db="EMBL/GenBank/DDBJ databases">
        <authorList>
            <person name="Chen Y."/>
            <person name="Shah S."/>
            <person name="Dougan E. K."/>
            <person name="Thang M."/>
            <person name="Chan C."/>
        </authorList>
    </citation>
    <scope>NUCLEOTIDE SEQUENCE</scope>
</reference>
<dbReference type="Proteomes" id="UP001178507">
    <property type="component" value="Unassembled WGS sequence"/>
</dbReference>
<accession>A0AA36HN55</accession>
<evidence type="ECO:0000313" key="2">
    <source>
        <dbReference type="Proteomes" id="UP001178507"/>
    </source>
</evidence>